<keyword evidence="2" id="KW-1185">Reference proteome</keyword>
<evidence type="ECO:0000313" key="1">
    <source>
        <dbReference type="EMBL" id="KAJ5246228.1"/>
    </source>
</evidence>
<dbReference type="AlphaFoldDB" id="A0A9W9PG51"/>
<gene>
    <name evidence="1" type="ORF">N7468_001211</name>
</gene>
<dbReference type="SMART" id="SM00028">
    <property type="entry name" value="TPR"/>
    <property type="match status" value="3"/>
</dbReference>
<protein>
    <recommendedName>
        <fullName evidence="3">TPR domain protein</fullName>
    </recommendedName>
</protein>
<dbReference type="OrthoDB" id="414774at2759"/>
<reference evidence="1" key="2">
    <citation type="journal article" date="2023" name="IMA Fungus">
        <title>Comparative genomic study of the Penicillium genus elucidates a diverse pangenome and 15 lateral gene transfer events.</title>
        <authorList>
            <person name="Petersen C."/>
            <person name="Sorensen T."/>
            <person name="Nielsen M.R."/>
            <person name="Sondergaard T.E."/>
            <person name="Sorensen J.L."/>
            <person name="Fitzpatrick D.A."/>
            <person name="Frisvad J.C."/>
            <person name="Nielsen K.L."/>
        </authorList>
    </citation>
    <scope>NUCLEOTIDE SEQUENCE</scope>
    <source>
        <strain evidence="1">IBT 19713</strain>
    </source>
</reference>
<sequence length="553" mass="61319">MPDGIPSPLKPENYPYQLGSFGRPISTKSPEAQIWFNRGLTWTYTFNHEQAIYCFEQAIAHDATCAIAYWGIAYASGPNFNRPWGAFGPELPSVIKQKALIAAIAARYDSDEVADLKQYALQDVTYADAMELVYDEFEDDLDVAVVYADAAMNLSPWKLWDLVSGKPNPGTRTLAAKAALEKALGQKGAYQHPGLLHIYIHMVEMSPNPEQGLVASDHLRNLVPDAGHVLHMPSHLDVLVGDYRAAIIANQRAVVADNKAVALTGAANFYAVYRLHNYHTLIYAAMFAGQKQTALGAVDGMERSLPRELLLTLADYLEVILSVRSHVMVRFGMWNEIIALPVPDDPVLYSVTTATIHYAKGVAYAAMGNVPDAERQRELYTEAAKRVPETRLNYPNKCVDILGIASAMLDGEIEYRRGNYTKAFEHLSRAVELDDRLGYGEPWSWMQPARHAHAALLLEQGHVEDAAAVYRSDLGLDDSVIRARRHYNNVWALQGYHECLTRLGRTEEANMIQPQLQIALAVADVPVKSSCFCRLDTSEAPRMKNACSSGGCH</sequence>
<dbReference type="InterPro" id="IPR011990">
    <property type="entry name" value="TPR-like_helical_dom_sf"/>
</dbReference>
<dbReference type="Proteomes" id="UP001150941">
    <property type="component" value="Unassembled WGS sequence"/>
</dbReference>
<evidence type="ECO:0000313" key="2">
    <source>
        <dbReference type="Proteomes" id="UP001150941"/>
    </source>
</evidence>
<dbReference type="RefSeq" id="XP_058333649.1">
    <property type="nucleotide sequence ID" value="XM_058470508.1"/>
</dbReference>
<name>A0A9W9PG51_9EURO</name>
<dbReference type="PANTHER" id="PTHR45588">
    <property type="entry name" value="TPR DOMAIN-CONTAINING PROTEIN"/>
    <property type="match status" value="1"/>
</dbReference>
<evidence type="ECO:0008006" key="3">
    <source>
        <dbReference type="Google" id="ProtNLM"/>
    </source>
</evidence>
<proteinExistence type="predicted"/>
<dbReference type="SUPFAM" id="SSF48452">
    <property type="entry name" value="TPR-like"/>
    <property type="match status" value="2"/>
</dbReference>
<reference evidence="1" key="1">
    <citation type="submission" date="2022-11" db="EMBL/GenBank/DDBJ databases">
        <authorList>
            <person name="Petersen C."/>
        </authorList>
    </citation>
    <scope>NUCLEOTIDE SEQUENCE</scope>
    <source>
        <strain evidence="1">IBT 19713</strain>
    </source>
</reference>
<dbReference type="InterPro" id="IPR019734">
    <property type="entry name" value="TPR_rpt"/>
</dbReference>
<comment type="caution">
    <text evidence="1">The sequence shown here is derived from an EMBL/GenBank/DDBJ whole genome shotgun (WGS) entry which is preliminary data.</text>
</comment>
<dbReference type="GeneID" id="83197811"/>
<dbReference type="EMBL" id="JAPQKS010000002">
    <property type="protein sequence ID" value="KAJ5246228.1"/>
    <property type="molecule type" value="Genomic_DNA"/>
</dbReference>
<organism evidence="1 2">
    <name type="scientific">Penicillium chermesinum</name>
    <dbReference type="NCBI Taxonomy" id="63820"/>
    <lineage>
        <taxon>Eukaryota</taxon>
        <taxon>Fungi</taxon>
        <taxon>Dikarya</taxon>
        <taxon>Ascomycota</taxon>
        <taxon>Pezizomycotina</taxon>
        <taxon>Eurotiomycetes</taxon>
        <taxon>Eurotiomycetidae</taxon>
        <taxon>Eurotiales</taxon>
        <taxon>Aspergillaceae</taxon>
        <taxon>Penicillium</taxon>
    </lineage>
</organism>
<dbReference type="Gene3D" id="1.25.40.10">
    <property type="entry name" value="Tetratricopeptide repeat domain"/>
    <property type="match status" value="2"/>
</dbReference>
<dbReference type="PANTHER" id="PTHR45588:SF3">
    <property type="entry name" value="TPR DOMAIN PROTEIN"/>
    <property type="match status" value="1"/>
</dbReference>
<accession>A0A9W9PG51</accession>